<keyword evidence="7" id="KW-1133">Transmembrane helix</keyword>
<comment type="similarity">
    <text evidence="2 6">Belongs to the cytochrome P450 family.</text>
</comment>
<keyword evidence="6" id="KW-0560">Oxidoreductase</keyword>
<dbReference type="PANTHER" id="PTHR24305:SF232">
    <property type="entry name" value="P450, PUTATIVE (EUROFUNG)-RELATED"/>
    <property type="match status" value="1"/>
</dbReference>
<comment type="cofactor">
    <cofactor evidence="1">
        <name>heme</name>
        <dbReference type="ChEBI" id="CHEBI:30413"/>
    </cofactor>
</comment>
<keyword evidence="7" id="KW-0812">Transmembrane</keyword>
<keyword evidence="6" id="KW-0503">Monooxygenase</keyword>
<keyword evidence="5 6" id="KW-0408">Iron</keyword>
<dbReference type="InterPro" id="IPR017972">
    <property type="entry name" value="Cyt_P450_CS"/>
</dbReference>
<evidence type="ECO:0000256" key="1">
    <source>
        <dbReference type="ARBA" id="ARBA00001971"/>
    </source>
</evidence>
<evidence type="ECO:0000256" key="2">
    <source>
        <dbReference type="ARBA" id="ARBA00010617"/>
    </source>
</evidence>
<dbReference type="InterPro" id="IPR001128">
    <property type="entry name" value="Cyt_P450"/>
</dbReference>
<organism evidence="8 9">
    <name type="scientific">Diaporthe vaccinii</name>
    <dbReference type="NCBI Taxonomy" id="105482"/>
    <lineage>
        <taxon>Eukaryota</taxon>
        <taxon>Fungi</taxon>
        <taxon>Dikarya</taxon>
        <taxon>Ascomycota</taxon>
        <taxon>Pezizomycotina</taxon>
        <taxon>Sordariomycetes</taxon>
        <taxon>Sordariomycetidae</taxon>
        <taxon>Diaporthales</taxon>
        <taxon>Diaporthaceae</taxon>
        <taxon>Diaporthe</taxon>
        <taxon>Diaporthe eres species complex</taxon>
    </lineage>
</organism>
<keyword evidence="9" id="KW-1185">Reference proteome</keyword>
<keyword evidence="3 6" id="KW-0349">Heme</keyword>
<evidence type="ECO:0000256" key="3">
    <source>
        <dbReference type="ARBA" id="ARBA00022617"/>
    </source>
</evidence>
<reference evidence="8 9" key="1">
    <citation type="submission" date="2024-03" db="EMBL/GenBank/DDBJ databases">
        <title>A high-quality draft genome sequence of Diaporthe vaccinii, a causative agent of upright dieback and viscid rot disease in cranberry plants.</title>
        <authorList>
            <person name="Sarrasin M."/>
            <person name="Lang B.F."/>
            <person name="Burger G."/>
        </authorList>
    </citation>
    <scope>NUCLEOTIDE SEQUENCE [LARGE SCALE GENOMIC DNA]</scope>
    <source>
        <strain evidence="8 9">IS7</strain>
    </source>
</reference>
<dbReference type="Gene3D" id="1.10.630.10">
    <property type="entry name" value="Cytochrome P450"/>
    <property type="match status" value="1"/>
</dbReference>
<evidence type="ECO:0008006" key="10">
    <source>
        <dbReference type="Google" id="ProtNLM"/>
    </source>
</evidence>
<dbReference type="InterPro" id="IPR002401">
    <property type="entry name" value="Cyt_P450_E_grp-I"/>
</dbReference>
<sequence length="543" mass="61011">MDATSSSFTWHKATPLATNPAVLVVLVPFLTLVLSYLVSWITSPLRGFPGPALASWTNLWRMRYAYDGSIHTTTHRMHQKYGPVVRMAPNYLDLDYDTCASLIKTCFDTKGVWRKTEWHAVSGFKVGKETRYNIFSEVRPVEHSLMKKPVAKYWTTSAVSRMEPHIDNVVAFFAKQLQDRYADGGQGAMGKAFDFGDWANFFAWDAVAKTTMNKRIGFLDHGSDFDGTLATAVKASKYLVTVGMYPVLDKFLDKNPVYRIGPPTYSNIAGLAVKLLTDRLTGQDGHDVVQDLDFMDHYIEAKKQYPDIVDDTMLISYILVNLAAGADTSAAALRTIFYLSLKNPDVWKKLSEAILVAPFAQPGSVQLPAPYSQTRAIPYLDAVIREALRLYPGNLFPQERVVPAGGLKLPDGRFVPEGTALGFNAYVMHRNKAIWGPDAEEFRPERFFQSEGESEAAFNDRMRLYNDSDLSFGAGSRKCIGMNLAMMEVYKTVATLVALFDFELATQDEWTVKAELFPRARGIVCRIRQREGMFLRSDIDYSN</sequence>
<evidence type="ECO:0000256" key="5">
    <source>
        <dbReference type="ARBA" id="ARBA00023004"/>
    </source>
</evidence>
<comment type="caution">
    <text evidence="8">The sequence shown here is derived from an EMBL/GenBank/DDBJ whole genome shotgun (WGS) entry which is preliminary data.</text>
</comment>
<dbReference type="PANTHER" id="PTHR24305">
    <property type="entry name" value="CYTOCHROME P450"/>
    <property type="match status" value="1"/>
</dbReference>
<dbReference type="Proteomes" id="UP001600888">
    <property type="component" value="Unassembled WGS sequence"/>
</dbReference>
<gene>
    <name evidence="8" type="ORF">FJTKL_03973</name>
</gene>
<evidence type="ECO:0000256" key="7">
    <source>
        <dbReference type="SAM" id="Phobius"/>
    </source>
</evidence>
<dbReference type="InterPro" id="IPR050121">
    <property type="entry name" value="Cytochrome_P450_monoxygenase"/>
</dbReference>
<evidence type="ECO:0000313" key="8">
    <source>
        <dbReference type="EMBL" id="KAL2288617.1"/>
    </source>
</evidence>
<dbReference type="InterPro" id="IPR036396">
    <property type="entry name" value="Cyt_P450_sf"/>
</dbReference>
<protein>
    <recommendedName>
        <fullName evidence="10">Cytochrome P450</fullName>
    </recommendedName>
</protein>
<proteinExistence type="inferred from homology"/>
<evidence type="ECO:0000313" key="9">
    <source>
        <dbReference type="Proteomes" id="UP001600888"/>
    </source>
</evidence>
<evidence type="ECO:0000256" key="6">
    <source>
        <dbReference type="RuleBase" id="RU000461"/>
    </source>
</evidence>
<evidence type="ECO:0000256" key="4">
    <source>
        <dbReference type="ARBA" id="ARBA00022723"/>
    </source>
</evidence>
<dbReference type="PRINTS" id="PR00385">
    <property type="entry name" value="P450"/>
</dbReference>
<accession>A0ABR4F1P8</accession>
<dbReference type="EMBL" id="JBAWTH010000016">
    <property type="protein sequence ID" value="KAL2288617.1"/>
    <property type="molecule type" value="Genomic_DNA"/>
</dbReference>
<keyword evidence="7" id="KW-0472">Membrane</keyword>
<dbReference type="SUPFAM" id="SSF48264">
    <property type="entry name" value="Cytochrome P450"/>
    <property type="match status" value="1"/>
</dbReference>
<dbReference type="PROSITE" id="PS00086">
    <property type="entry name" value="CYTOCHROME_P450"/>
    <property type="match status" value="1"/>
</dbReference>
<keyword evidence="4 6" id="KW-0479">Metal-binding</keyword>
<name>A0ABR4F1P8_9PEZI</name>
<dbReference type="PRINTS" id="PR00463">
    <property type="entry name" value="EP450I"/>
</dbReference>
<feature type="transmembrane region" description="Helical" evidence="7">
    <location>
        <begin position="21"/>
        <end position="41"/>
    </location>
</feature>
<dbReference type="Pfam" id="PF00067">
    <property type="entry name" value="p450"/>
    <property type="match status" value="1"/>
</dbReference>